<dbReference type="PhylomeDB" id="B4M011"/>
<dbReference type="Proteomes" id="UP000008792">
    <property type="component" value="Unassembled WGS sequence"/>
</dbReference>
<evidence type="ECO:0000259" key="2">
    <source>
        <dbReference type="PROSITE" id="PS50097"/>
    </source>
</evidence>
<accession>B4M011</accession>
<evidence type="ECO:0000313" key="3">
    <source>
        <dbReference type="EMBL" id="EDW67239.1"/>
    </source>
</evidence>
<dbReference type="InterPro" id="IPR011333">
    <property type="entry name" value="SKP1/BTB/POZ_sf"/>
</dbReference>
<dbReference type="eggNOG" id="ENOG502T9PG">
    <property type="taxonomic scope" value="Eukaryota"/>
</dbReference>
<dbReference type="OMA" id="AFRHNII"/>
<dbReference type="Gene3D" id="3.30.710.10">
    <property type="entry name" value="Potassium Channel Kv1.1, Chain A"/>
    <property type="match status" value="1"/>
</dbReference>
<reference evidence="3 4" key="1">
    <citation type="journal article" date="2007" name="Nature">
        <title>Evolution of genes and genomes on the Drosophila phylogeny.</title>
        <authorList>
            <consortium name="Drosophila 12 Genomes Consortium"/>
            <person name="Clark A.G."/>
            <person name="Eisen M.B."/>
            <person name="Smith D.R."/>
            <person name="Bergman C.M."/>
            <person name="Oliver B."/>
            <person name="Markow T.A."/>
            <person name="Kaufman T.C."/>
            <person name="Kellis M."/>
            <person name="Gelbart W."/>
            <person name="Iyer V.N."/>
            <person name="Pollard D.A."/>
            <person name="Sackton T.B."/>
            <person name="Larracuente A.M."/>
            <person name="Singh N.D."/>
            <person name="Abad J.P."/>
            <person name="Abt D.N."/>
            <person name="Adryan B."/>
            <person name="Aguade M."/>
            <person name="Akashi H."/>
            <person name="Anderson W.W."/>
            <person name="Aquadro C.F."/>
            <person name="Ardell D.H."/>
            <person name="Arguello R."/>
            <person name="Artieri C.G."/>
            <person name="Barbash D.A."/>
            <person name="Barker D."/>
            <person name="Barsanti P."/>
            <person name="Batterham P."/>
            <person name="Batzoglou S."/>
            <person name="Begun D."/>
            <person name="Bhutkar A."/>
            <person name="Blanco E."/>
            <person name="Bosak S.A."/>
            <person name="Bradley R.K."/>
            <person name="Brand A.D."/>
            <person name="Brent M.R."/>
            <person name="Brooks A.N."/>
            <person name="Brown R.H."/>
            <person name="Butlin R.K."/>
            <person name="Caggese C."/>
            <person name="Calvi B.R."/>
            <person name="Bernardo de Carvalho A."/>
            <person name="Caspi A."/>
            <person name="Castrezana S."/>
            <person name="Celniker S.E."/>
            <person name="Chang J.L."/>
            <person name="Chapple C."/>
            <person name="Chatterji S."/>
            <person name="Chinwalla A."/>
            <person name="Civetta A."/>
            <person name="Clifton S.W."/>
            <person name="Comeron J.M."/>
            <person name="Costello J.C."/>
            <person name="Coyne J.A."/>
            <person name="Daub J."/>
            <person name="David R.G."/>
            <person name="Delcher A.L."/>
            <person name="Delehaunty K."/>
            <person name="Do C.B."/>
            <person name="Ebling H."/>
            <person name="Edwards K."/>
            <person name="Eickbush T."/>
            <person name="Evans J.D."/>
            <person name="Filipski A."/>
            <person name="Findeiss S."/>
            <person name="Freyhult E."/>
            <person name="Fulton L."/>
            <person name="Fulton R."/>
            <person name="Garcia A.C."/>
            <person name="Gardiner A."/>
            <person name="Garfield D.A."/>
            <person name="Garvin B.E."/>
            <person name="Gibson G."/>
            <person name="Gilbert D."/>
            <person name="Gnerre S."/>
            <person name="Godfrey J."/>
            <person name="Good R."/>
            <person name="Gotea V."/>
            <person name="Gravely B."/>
            <person name="Greenberg A.J."/>
            <person name="Griffiths-Jones S."/>
            <person name="Gross S."/>
            <person name="Guigo R."/>
            <person name="Gustafson E.A."/>
            <person name="Haerty W."/>
            <person name="Hahn M.W."/>
            <person name="Halligan D.L."/>
            <person name="Halpern A.L."/>
            <person name="Halter G.M."/>
            <person name="Han M.V."/>
            <person name="Heger A."/>
            <person name="Hillier L."/>
            <person name="Hinrichs A.S."/>
            <person name="Holmes I."/>
            <person name="Hoskins R.A."/>
            <person name="Hubisz M.J."/>
            <person name="Hultmark D."/>
            <person name="Huntley M.A."/>
            <person name="Jaffe D.B."/>
            <person name="Jagadeeshan S."/>
            <person name="Jeck W.R."/>
            <person name="Johnson J."/>
            <person name="Jones C.D."/>
            <person name="Jordan W.C."/>
            <person name="Karpen G.H."/>
            <person name="Kataoka E."/>
            <person name="Keightley P.D."/>
            <person name="Kheradpour P."/>
            <person name="Kirkness E.F."/>
            <person name="Koerich L.B."/>
            <person name="Kristiansen K."/>
            <person name="Kudrna D."/>
            <person name="Kulathinal R.J."/>
            <person name="Kumar S."/>
            <person name="Kwok R."/>
            <person name="Lander E."/>
            <person name="Langley C.H."/>
            <person name="Lapoint R."/>
            <person name="Lazzaro B.P."/>
            <person name="Lee S.J."/>
            <person name="Levesque L."/>
            <person name="Li R."/>
            <person name="Lin C.F."/>
            <person name="Lin M.F."/>
            <person name="Lindblad-Toh K."/>
            <person name="Llopart A."/>
            <person name="Long M."/>
            <person name="Low L."/>
            <person name="Lozovsky E."/>
            <person name="Lu J."/>
            <person name="Luo M."/>
            <person name="Machado C.A."/>
            <person name="Makalowski W."/>
            <person name="Marzo M."/>
            <person name="Matsuda M."/>
            <person name="Matzkin L."/>
            <person name="McAllister B."/>
            <person name="McBride C.S."/>
            <person name="McKernan B."/>
            <person name="McKernan K."/>
            <person name="Mendez-Lago M."/>
            <person name="Minx P."/>
            <person name="Mollenhauer M.U."/>
            <person name="Montooth K."/>
            <person name="Mount S.M."/>
            <person name="Mu X."/>
            <person name="Myers E."/>
            <person name="Negre B."/>
            <person name="Newfeld S."/>
            <person name="Nielsen R."/>
            <person name="Noor M.A."/>
            <person name="O'Grady P."/>
            <person name="Pachter L."/>
            <person name="Papaceit M."/>
            <person name="Parisi M.J."/>
            <person name="Parisi M."/>
            <person name="Parts L."/>
            <person name="Pedersen J.S."/>
            <person name="Pesole G."/>
            <person name="Phillippy A.M."/>
            <person name="Ponting C.P."/>
            <person name="Pop M."/>
            <person name="Porcelli D."/>
            <person name="Powell J.R."/>
            <person name="Prohaska S."/>
            <person name="Pruitt K."/>
            <person name="Puig M."/>
            <person name="Quesneville H."/>
            <person name="Ram K.R."/>
            <person name="Rand D."/>
            <person name="Rasmussen M.D."/>
            <person name="Reed L.K."/>
            <person name="Reenan R."/>
            <person name="Reily A."/>
            <person name="Remington K.A."/>
            <person name="Rieger T.T."/>
            <person name="Ritchie M.G."/>
            <person name="Robin C."/>
            <person name="Rogers Y.H."/>
            <person name="Rohde C."/>
            <person name="Rozas J."/>
            <person name="Rubenfield M.J."/>
            <person name="Ruiz A."/>
            <person name="Russo S."/>
            <person name="Salzberg S.L."/>
            <person name="Sanchez-Gracia A."/>
            <person name="Saranga D.J."/>
            <person name="Sato H."/>
            <person name="Schaeffer S.W."/>
            <person name="Schatz M.C."/>
            <person name="Schlenke T."/>
            <person name="Schwartz R."/>
            <person name="Segarra C."/>
            <person name="Singh R.S."/>
            <person name="Sirot L."/>
            <person name="Sirota M."/>
            <person name="Sisneros N.B."/>
            <person name="Smith C.D."/>
            <person name="Smith T.F."/>
            <person name="Spieth J."/>
            <person name="Stage D.E."/>
            <person name="Stark A."/>
            <person name="Stephan W."/>
            <person name="Strausberg R.L."/>
            <person name="Strempel S."/>
            <person name="Sturgill D."/>
            <person name="Sutton G."/>
            <person name="Sutton G.G."/>
            <person name="Tao W."/>
            <person name="Teichmann S."/>
            <person name="Tobari Y.N."/>
            <person name="Tomimura Y."/>
            <person name="Tsolas J.M."/>
            <person name="Valente V.L."/>
            <person name="Venter E."/>
            <person name="Venter J.C."/>
            <person name="Vicario S."/>
            <person name="Vieira F.G."/>
            <person name="Vilella A.J."/>
            <person name="Villasante A."/>
            <person name="Walenz B."/>
            <person name="Wang J."/>
            <person name="Wasserman M."/>
            <person name="Watts T."/>
            <person name="Wilson D."/>
            <person name="Wilson R.K."/>
            <person name="Wing R.A."/>
            <person name="Wolfner M.F."/>
            <person name="Wong A."/>
            <person name="Wong G.K."/>
            <person name="Wu C.I."/>
            <person name="Wu G."/>
            <person name="Yamamoto D."/>
            <person name="Yang H.P."/>
            <person name="Yang S.P."/>
            <person name="Yorke J.A."/>
            <person name="Yoshida K."/>
            <person name="Zdobnov E."/>
            <person name="Zhang P."/>
            <person name="Zhang Y."/>
            <person name="Zimin A.V."/>
            <person name="Baldwin J."/>
            <person name="Abdouelleil A."/>
            <person name="Abdulkadir J."/>
            <person name="Abebe A."/>
            <person name="Abera B."/>
            <person name="Abreu J."/>
            <person name="Acer S.C."/>
            <person name="Aftuck L."/>
            <person name="Alexander A."/>
            <person name="An P."/>
            <person name="Anderson E."/>
            <person name="Anderson S."/>
            <person name="Arachi H."/>
            <person name="Azer M."/>
            <person name="Bachantsang P."/>
            <person name="Barry A."/>
            <person name="Bayul T."/>
            <person name="Berlin A."/>
            <person name="Bessette D."/>
            <person name="Bloom T."/>
            <person name="Blye J."/>
            <person name="Boguslavskiy L."/>
            <person name="Bonnet C."/>
            <person name="Boukhgalter B."/>
            <person name="Bourzgui I."/>
            <person name="Brown A."/>
            <person name="Cahill P."/>
            <person name="Channer S."/>
            <person name="Cheshatsang Y."/>
            <person name="Chuda L."/>
            <person name="Citroen M."/>
            <person name="Collymore A."/>
            <person name="Cooke P."/>
            <person name="Costello M."/>
            <person name="D'Aco K."/>
            <person name="Daza R."/>
            <person name="De Haan G."/>
            <person name="DeGray S."/>
            <person name="DeMaso C."/>
            <person name="Dhargay N."/>
            <person name="Dooley K."/>
            <person name="Dooley E."/>
            <person name="Doricent M."/>
            <person name="Dorje P."/>
            <person name="Dorjee K."/>
            <person name="Dupes A."/>
            <person name="Elong R."/>
            <person name="Falk J."/>
            <person name="Farina A."/>
            <person name="Faro S."/>
            <person name="Ferguson D."/>
            <person name="Fisher S."/>
            <person name="Foley C.D."/>
            <person name="Franke A."/>
            <person name="Friedrich D."/>
            <person name="Gadbois L."/>
            <person name="Gearin G."/>
            <person name="Gearin C.R."/>
            <person name="Giannoukos G."/>
            <person name="Goode T."/>
            <person name="Graham J."/>
            <person name="Grandbois E."/>
            <person name="Grewal S."/>
            <person name="Gyaltsen K."/>
            <person name="Hafez N."/>
            <person name="Hagos B."/>
            <person name="Hall J."/>
            <person name="Henson C."/>
            <person name="Hollinger A."/>
            <person name="Honan T."/>
            <person name="Huard M.D."/>
            <person name="Hughes L."/>
            <person name="Hurhula B."/>
            <person name="Husby M.E."/>
            <person name="Kamat A."/>
            <person name="Kanga B."/>
            <person name="Kashin S."/>
            <person name="Khazanovich D."/>
            <person name="Kisner P."/>
            <person name="Lance K."/>
            <person name="Lara M."/>
            <person name="Lee W."/>
            <person name="Lennon N."/>
            <person name="Letendre F."/>
            <person name="LeVine R."/>
            <person name="Lipovsky A."/>
            <person name="Liu X."/>
            <person name="Liu J."/>
            <person name="Liu S."/>
            <person name="Lokyitsang T."/>
            <person name="Lokyitsang Y."/>
            <person name="Lubonja R."/>
            <person name="Lui A."/>
            <person name="MacDonald P."/>
            <person name="Magnisalis V."/>
            <person name="Maru K."/>
            <person name="Matthews C."/>
            <person name="McCusker W."/>
            <person name="McDonough S."/>
            <person name="Mehta T."/>
            <person name="Meldrim J."/>
            <person name="Meneus L."/>
            <person name="Mihai O."/>
            <person name="Mihalev A."/>
            <person name="Mihova T."/>
            <person name="Mittelman R."/>
            <person name="Mlenga V."/>
            <person name="Montmayeur A."/>
            <person name="Mulrain L."/>
            <person name="Navidi A."/>
            <person name="Naylor J."/>
            <person name="Negash T."/>
            <person name="Nguyen T."/>
            <person name="Nguyen N."/>
            <person name="Nicol R."/>
            <person name="Norbu C."/>
            <person name="Norbu N."/>
            <person name="Novod N."/>
            <person name="O'Neill B."/>
            <person name="Osman S."/>
            <person name="Markiewicz E."/>
            <person name="Oyono O.L."/>
            <person name="Patti C."/>
            <person name="Phunkhang P."/>
            <person name="Pierre F."/>
            <person name="Priest M."/>
            <person name="Raghuraman S."/>
            <person name="Rege F."/>
            <person name="Reyes R."/>
            <person name="Rise C."/>
            <person name="Rogov P."/>
            <person name="Ross K."/>
            <person name="Ryan E."/>
            <person name="Settipalli S."/>
            <person name="Shea T."/>
            <person name="Sherpa N."/>
            <person name="Shi L."/>
            <person name="Shih D."/>
            <person name="Sparrow T."/>
            <person name="Spaulding J."/>
            <person name="Stalker J."/>
            <person name="Stange-Thomann N."/>
            <person name="Stavropoulos S."/>
            <person name="Stone C."/>
            <person name="Strader C."/>
            <person name="Tesfaye S."/>
            <person name="Thomson T."/>
            <person name="Thoulutsang Y."/>
            <person name="Thoulutsang D."/>
            <person name="Topham K."/>
            <person name="Topping I."/>
            <person name="Tsamla T."/>
            <person name="Vassiliev H."/>
            <person name="Vo A."/>
            <person name="Wangchuk T."/>
            <person name="Wangdi T."/>
            <person name="Weiand M."/>
            <person name="Wilkinson J."/>
            <person name="Wilson A."/>
            <person name="Yadav S."/>
            <person name="Young G."/>
            <person name="Yu Q."/>
            <person name="Zembek L."/>
            <person name="Zhong D."/>
            <person name="Zimmer A."/>
            <person name="Zwirko Z."/>
            <person name="Jaffe D.B."/>
            <person name="Alvarez P."/>
            <person name="Brockman W."/>
            <person name="Butler J."/>
            <person name="Chin C."/>
            <person name="Gnerre S."/>
            <person name="Grabherr M."/>
            <person name="Kleber M."/>
            <person name="Mauceli E."/>
            <person name="MacCallum I."/>
        </authorList>
    </citation>
    <scope>NUCLEOTIDE SEQUENCE [LARGE SCALE GENOMIC DNA]</scope>
    <source>
        <strain evidence="4">Tucson 15010-1051.87</strain>
    </source>
</reference>
<dbReference type="EMBL" id="CH940650">
    <property type="protein sequence ID" value="EDW67239.1"/>
    <property type="molecule type" value="Genomic_DNA"/>
</dbReference>
<feature type="region of interest" description="Disordered" evidence="1">
    <location>
        <begin position="1"/>
        <end position="51"/>
    </location>
</feature>
<dbReference type="OrthoDB" id="7881854at2759"/>
<feature type="region of interest" description="Disordered" evidence="1">
    <location>
        <begin position="56"/>
        <end position="75"/>
    </location>
</feature>
<dbReference type="SMR" id="B4M011"/>
<organism evidence="3 4">
    <name type="scientific">Drosophila virilis</name>
    <name type="common">Fruit fly</name>
    <dbReference type="NCBI Taxonomy" id="7244"/>
    <lineage>
        <taxon>Eukaryota</taxon>
        <taxon>Metazoa</taxon>
        <taxon>Ecdysozoa</taxon>
        <taxon>Arthropoda</taxon>
        <taxon>Hexapoda</taxon>
        <taxon>Insecta</taxon>
        <taxon>Pterygota</taxon>
        <taxon>Neoptera</taxon>
        <taxon>Endopterygota</taxon>
        <taxon>Diptera</taxon>
        <taxon>Brachycera</taxon>
        <taxon>Muscomorpha</taxon>
        <taxon>Ephydroidea</taxon>
        <taxon>Drosophilidae</taxon>
        <taxon>Drosophila</taxon>
    </lineage>
</organism>
<evidence type="ECO:0000313" key="4">
    <source>
        <dbReference type="Proteomes" id="UP000008792"/>
    </source>
</evidence>
<dbReference type="SUPFAM" id="SSF54695">
    <property type="entry name" value="POZ domain"/>
    <property type="match status" value="1"/>
</dbReference>
<feature type="compositionally biased region" description="Basic and acidic residues" evidence="1">
    <location>
        <begin position="22"/>
        <end position="32"/>
    </location>
</feature>
<feature type="domain" description="BTB" evidence="2">
    <location>
        <begin position="88"/>
        <end position="166"/>
    </location>
</feature>
<proteinExistence type="predicted"/>
<feature type="compositionally biased region" description="Polar residues" evidence="1">
    <location>
        <begin position="1"/>
        <end position="19"/>
    </location>
</feature>
<name>B4M011_DROVI</name>
<dbReference type="InterPro" id="IPR000210">
    <property type="entry name" value="BTB/POZ_dom"/>
</dbReference>
<dbReference type="SMART" id="SM00225">
    <property type="entry name" value="BTB"/>
    <property type="match status" value="1"/>
</dbReference>
<dbReference type="HOGENOM" id="CLU_075917_0_0_1"/>
<dbReference type="AlphaFoldDB" id="B4M011"/>
<sequence length="312" mass="35280">MSNYPRNSNRPSVSISESPPTGDRKSNARDVADDAPATSDDNAAWNTDDAGAAAAISPTGELTESPSSSDISSTKRRRLEYFRNGIDADCEVHVPRMADGVNEGGNVCYKKFKCHRIFLATASEKLEQDVFQNKQWNGVLQINGVSPESVEIFLEFIYTFEITSSQINLLIIGDIFILSCAYNLPDFLLKFSQQLKNISWPLEGIFPAFNLAFRHNIYDLENVCLTKILENAETLKSEPGIIELQTYAFNFVIQHWLATEALTTNEIIQLLQQYQKENNLTFKNSQQFPHFIKIIKYFPSVLLDAEGFIHKY</sequence>
<dbReference type="Pfam" id="PF00651">
    <property type="entry name" value="BTB"/>
    <property type="match status" value="1"/>
</dbReference>
<dbReference type="KEGG" id="dvi:6630444"/>
<dbReference type="CDD" id="cd18186">
    <property type="entry name" value="BTB_POZ_ZBTB_KLHL-like"/>
    <property type="match status" value="1"/>
</dbReference>
<keyword evidence="4" id="KW-1185">Reference proteome</keyword>
<dbReference type="InParanoid" id="B4M011"/>
<evidence type="ECO:0000256" key="1">
    <source>
        <dbReference type="SAM" id="MobiDB-lite"/>
    </source>
</evidence>
<protein>
    <recommendedName>
        <fullName evidence="2">BTB domain-containing protein</fullName>
    </recommendedName>
</protein>
<feature type="compositionally biased region" description="Low complexity" evidence="1">
    <location>
        <begin position="37"/>
        <end position="51"/>
    </location>
</feature>
<gene>
    <name evidence="3" type="primary">Dvir\GJ23194</name>
    <name evidence="3" type="ORF">Dvir_GJ23194</name>
</gene>
<dbReference type="PROSITE" id="PS50097">
    <property type="entry name" value="BTB"/>
    <property type="match status" value="1"/>
</dbReference>